<sequence length="321" mass="35505">MAPPKRKLPHLLPRDPNLNDNRGVQFVGPSMANSDLPRKRQAVVVACKSCRKRKIKVCDGTRPQCAPCRKGAVDCVFETPPGPGPHGTPRTQLAKYHAVIKLLHEGTLAESMQMLQTVRDSIDVEHAVDSVLASGSEQRSRTLVELSEFLQDESEDAALELFRDLRQGRSPEATLRSIDGDMSVRVTSRLHAINRSLLPPTQTPLEFQPAVENANVYPSLVPLDLASLDLQPLGIRPLGAKTSLRSHVHEPIRNLISTVDPLRHMDESIDSRVMDLVDACLNHVNDFEGLDGYGQGDRGCHETSWLEGRRRVHVTNVDVGQ</sequence>
<evidence type="ECO:0000256" key="4">
    <source>
        <dbReference type="ARBA" id="ARBA00023163"/>
    </source>
</evidence>
<proteinExistence type="predicted"/>
<protein>
    <recommendedName>
        <fullName evidence="7">Zn(2)-C6 fungal-type domain-containing protein</fullName>
    </recommendedName>
</protein>
<dbReference type="PROSITE" id="PS50048">
    <property type="entry name" value="ZN2_CY6_FUNGAL_2"/>
    <property type="match status" value="1"/>
</dbReference>
<evidence type="ECO:0000256" key="3">
    <source>
        <dbReference type="ARBA" id="ARBA00023015"/>
    </source>
</evidence>
<evidence type="ECO:0000256" key="2">
    <source>
        <dbReference type="ARBA" id="ARBA00022723"/>
    </source>
</evidence>
<reference evidence="8" key="1">
    <citation type="journal article" date="2021" name="Nat. Commun.">
        <title>Genetic determinants of endophytism in the Arabidopsis root mycobiome.</title>
        <authorList>
            <person name="Mesny F."/>
            <person name="Miyauchi S."/>
            <person name="Thiergart T."/>
            <person name="Pickel B."/>
            <person name="Atanasova L."/>
            <person name="Karlsson M."/>
            <person name="Huettel B."/>
            <person name="Barry K.W."/>
            <person name="Haridas S."/>
            <person name="Chen C."/>
            <person name="Bauer D."/>
            <person name="Andreopoulos W."/>
            <person name="Pangilinan J."/>
            <person name="LaButti K."/>
            <person name="Riley R."/>
            <person name="Lipzen A."/>
            <person name="Clum A."/>
            <person name="Drula E."/>
            <person name="Henrissat B."/>
            <person name="Kohler A."/>
            <person name="Grigoriev I.V."/>
            <person name="Martin F.M."/>
            <person name="Hacquard S."/>
        </authorList>
    </citation>
    <scope>NUCLEOTIDE SEQUENCE</scope>
    <source>
        <strain evidence="8">MPI-CAGE-CH-0235</strain>
    </source>
</reference>
<keyword evidence="2" id="KW-0479">Metal-binding</keyword>
<gene>
    <name evidence="8" type="ORF">B0I35DRAFT_214589</name>
</gene>
<dbReference type="GO" id="GO:0005634">
    <property type="term" value="C:nucleus"/>
    <property type="evidence" value="ECO:0007669"/>
    <property type="project" value="UniProtKB-SubCell"/>
</dbReference>
<keyword evidence="5" id="KW-0539">Nucleus</keyword>
<dbReference type="AlphaFoldDB" id="A0A8K0WI86"/>
<feature type="domain" description="Zn(2)-C6 fungal-type" evidence="7">
    <location>
        <begin position="46"/>
        <end position="77"/>
    </location>
</feature>
<dbReference type="PANTHER" id="PTHR47338">
    <property type="entry name" value="ZN(II)2CYS6 TRANSCRIPTION FACTOR (EUROFUNG)-RELATED"/>
    <property type="match status" value="1"/>
</dbReference>
<dbReference type="SMART" id="SM00066">
    <property type="entry name" value="GAL4"/>
    <property type="match status" value="1"/>
</dbReference>
<evidence type="ECO:0000256" key="6">
    <source>
        <dbReference type="SAM" id="MobiDB-lite"/>
    </source>
</evidence>
<evidence type="ECO:0000256" key="5">
    <source>
        <dbReference type="ARBA" id="ARBA00023242"/>
    </source>
</evidence>
<accession>A0A8K0WI86</accession>
<dbReference type="GO" id="GO:0008270">
    <property type="term" value="F:zinc ion binding"/>
    <property type="evidence" value="ECO:0007669"/>
    <property type="project" value="InterPro"/>
</dbReference>
<evidence type="ECO:0000259" key="7">
    <source>
        <dbReference type="PROSITE" id="PS50048"/>
    </source>
</evidence>
<dbReference type="EMBL" id="JAGPNK010000050">
    <property type="protein sequence ID" value="KAH7302870.1"/>
    <property type="molecule type" value="Genomic_DNA"/>
</dbReference>
<dbReference type="InterPro" id="IPR050815">
    <property type="entry name" value="TF_fung"/>
</dbReference>
<evidence type="ECO:0000313" key="8">
    <source>
        <dbReference type="EMBL" id="KAH7302870.1"/>
    </source>
</evidence>
<dbReference type="InterPro" id="IPR001138">
    <property type="entry name" value="Zn2Cys6_DnaBD"/>
</dbReference>
<dbReference type="PANTHER" id="PTHR47338:SF5">
    <property type="entry name" value="ZN(II)2CYS6 TRANSCRIPTION FACTOR (EUROFUNG)"/>
    <property type="match status" value="1"/>
</dbReference>
<dbReference type="CDD" id="cd00067">
    <property type="entry name" value="GAL4"/>
    <property type="match status" value="1"/>
</dbReference>
<comment type="caution">
    <text evidence="8">The sequence shown here is derived from an EMBL/GenBank/DDBJ whole genome shotgun (WGS) entry which is preliminary data.</text>
</comment>
<dbReference type="OrthoDB" id="10261408at2759"/>
<keyword evidence="9" id="KW-1185">Reference proteome</keyword>
<organism evidence="8 9">
    <name type="scientific">Stachybotrys elegans</name>
    <dbReference type="NCBI Taxonomy" id="80388"/>
    <lineage>
        <taxon>Eukaryota</taxon>
        <taxon>Fungi</taxon>
        <taxon>Dikarya</taxon>
        <taxon>Ascomycota</taxon>
        <taxon>Pezizomycotina</taxon>
        <taxon>Sordariomycetes</taxon>
        <taxon>Hypocreomycetidae</taxon>
        <taxon>Hypocreales</taxon>
        <taxon>Stachybotryaceae</taxon>
        <taxon>Stachybotrys</taxon>
    </lineage>
</organism>
<keyword evidence="3" id="KW-0805">Transcription regulation</keyword>
<evidence type="ECO:0000256" key="1">
    <source>
        <dbReference type="ARBA" id="ARBA00004123"/>
    </source>
</evidence>
<feature type="region of interest" description="Disordered" evidence="6">
    <location>
        <begin position="1"/>
        <end position="21"/>
    </location>
</feature>
<dbReference type="Pfam" id="PF00172">
    <property type="entry name" value="Zn_clus"/>
    <property type="match status" value="1"/>
</dbReference>
<dbReference type="GO" id="GO:0000981">
    <property type="term" value="F:DNA-binding transcription factor activity, RNA polymerase II-specific"/>
    <property type="evidence" value="ECO:0007669"/>
    <property type="project" value="InterPro"/>
</dbReference>
<keyword evidence="4" id="KW-0804">Transcription</keyword>
<comment type="subcellular location">
    <subcellularLocation>
        <location evidence="1">Nucleus</location>
    </subcellularLocation>
</comment>
<dbReference type="Proteomes" id="UP000813444">
    <property type="component" value="Unassembled WGS sequence"/>
</dbReference>
<dbReference type="SUPFAM" id="SSF57701">
    <property type="entry name" value="Zn2/Cys6 DNA-binding domain"/>
    <property type="match status" value="1"/>
</dbReference>
<evidence type="ECO:0000313" key="9">
    <source>
        <dbReference type="Proteomes" id="UP000813444"/>
    </source>
</evidence>
<dbReference type="InterPro" id="IPR036864">
    <property type="entry name" value="Zn2-C6_fun-type_DNA-bd_sf"/>
</dbReference>
<name>A0A8K0WI86_9HYPO</name>
<dbReference type="Gene3D" id="4.10.240.10">
    <property type="entry name" value="Zn(2)-C6 fungal-type DNA-binding domain"/>
    <property type="match status" value="1"/>
</dbReference>